<keyword evidence="2" id="KW-0472">Membrane</keyword>
<dbReference type="Proteomes" id="UP000239735">
    <property type="component" value="Unassembled WGS sequence"/>
</dbReference>
<dbReference type="InterPro" id="IPR013784">
    <property type="entry name" value="Carb-bd-like_fold"/>
</dbReference>
<dbReference type="EMBL" id="OKRB01000115">
    <property type="protein sequence ID" value="SPE26869.1"/>
    <property type="molecule type" value="Genomic_DNA"/>
</dbReference>
<comment type="subcellular location">
    <subcellularLocation>
        <location evidence="1">Cell outer membrane</location>
    </subcellularLocation>
</comment>
<proteinExistence type="predicted"/>
<dbReference type="Pfam" id="PF25183">
    <property type="entry name" value="OMP_b-brl_4"/>
    <property type="match status" value="1"/>
</dbReference>
<keyword evidence="6" id="KW-0675">Receptor</keyword>
<evidence type="ECO:0000259" key="5">
    <source>
        <dbReference type="Pfam" id="PF25183"/>
    </source>
</evidence>
<evidence type="ECO:0000313" key="6">
    <source>
        <dbReference type="EMBL" id="SPE26869.1"/>
    </source>
</evidence>
<reference evidence="7" key="1">
    <citation type="submission" date="2018-02" db="EMBL/GenBank/DDBJ databases">
        <authorList>
            <person name="Hausmann B."/>
        </authorList>
    </citation>
    <scope>NUCLEOTIDE SEQUENCE [LARGE SCALE GENOMIC DNA]</scope>
    <source>
        <strain evidence="7">Peat soil MAG SbA5</strain>
    </source>
</reference>
<organism evidence="6 7">
    <name type="scientific">Candidatus Sulfuritelmatomonas gaucii</name>
    <dbReference type="NCBI Taxonomy" id="2043161"/>
    <lineage>
        <taxon>Bacteria</taxon>
        <taxon>Pseudomonadati</taxon>
        <taxon>Acidobacteriota</taxon>
        <taxon>Terriglobia</taxon>
        <taxon>Terriglobales</taxon>
        <taxon>Acidobacteriaceae</taxon>
        <taxon>Candidatus Sulfuritelmatomonas</taxon>
    </lineage>
</organism>
<feature type="chain" id="PRO_5014725032" evidence="4">
    <location>
        <begin position="28"/>
        <end position="1156"/>
    </location>
</feature>
<protein>
    <submittedName>
        <fullName evidence="6">Putative TonB-dependent receptor, plug</fullName>
    </submittedName>
</protein>
<dbReference type="Gene3D" id="2.60.40.1120">
    <property type="entry name" value="Carboxypeptidase-like, regulatory domain"/>
    <property type="match status" value="1"/>
</dbReference>
<keyword evidence="4" id="KW-0732">Signal</keyword>
<keyword evidence="3" id="KW-0998">Cell outer membrane</keyword>
<evidence type="ECO:0000256" key="4">
    <source>
        <dbReference type="SAM" id="SignalP"/>
    </source>
</evidence>
<name>A0A2N9LUH4_9BACT</name>
<feature type="domain" description="TonB-dependent transporter Oar-like beta-barrel" evidence="5">
    <location>
        <begin position="249"/>
        <end position="1133"/>
    </location>
</feature>
<feature type="signal peptide" evidence="4">
    <location>
        <begin position="1"/>
        <end position="27"/>
    </location>
</feature>
<evidence type="ECO:0000256" key="1">
    <source>
        <dbReference type="ARBA" id="ARBA00004442"/>
    </source>
</evidence>
<dbReference type="GO" id="GO:0030246">
    <property type="term" value="F:carbohydrate binding"/>
    <property type="evidence" value="ECO:0007669"/>
    <property type="project" value="InterPro"/>
</dbReference>
<sequence length="1156" mass="123415">MKSLLRMIASLAAVCVLWISGPSHSFAQGFGSVNGIVTDPTGAVIPGVEVTATQAGTGISQKTIAGSEGNYVFPTLAPSVYNIVATHSGFEAFKSNGVEVRADAAVTVNITLKAGSTSETVTVSADSAQIDVTTGTLSQVIGTSQVSDLPLNGRNASALTEEVAGVTFAPGGQADQGNTKTFPAAVTISANGTFVGQTNYMLDGGNNVDEYTNVNEPFPMPDALQEFSVETSNYNAQYGQNAGGVVNIITKGGTNQYHGDLFEFVRNRSFNAANPFTYSTALNSKVVDPLHRNQFGGTIGGPLEIPHLLHSDKSFGFFGYQRTINHAASTAGSSTILLPTIAQAGANSSGGAPGTNNLVFASCVMNPFDPKGTTYMVADASCPQLPPGGSAVYASSHTWKPSAMSPVTQKFFSYVPALSSNGSVAPFSLPNNFTEAEITARADQEITSKDKIFERYFSDAFILQGLENTANILTLANGASNHYYNALISETHTFNAHIVNNFIISDQIQNDGRGPVASAVDVADFGVTGVYQPPLKQISQIQVANYFTVSTLGQATFRRGNYTLTDDIHFLMGKHNIDAGYHGEVSKVDVDNLNSLPGQFNFSPTGTGDSAASFEFGYLFQMNQANGQLFKPRGKFQGAYVQDSWKATPRLTLDYGLRWEPFVPWRERDGRMGGFNPKLWASNTHSTAYPLAPAGMQFAGDPGFNRNGAASAYGHFMPRLGFAWDVFANGKTSVRGGAGLFFDSRINSTLFNIYSNGAPFLTSVSLNSTFSATNPAADINMTFANPYGSAGVANPFPAPAVPPPTAPISASNNWLTFDPFKGFQDPRTVDYNLAVEQQLSSSFSLRAAYVAEQSRHEWQNLELNPVVNGTALYNQPGCSATNSCYPASNFITAANTGGNTNYNSLQVSAEQRVKYGLTLLFNYTWSKALDNMPYNQAATSIGGGNSFVYPFTMANFKALDYGPTEFDHRNVAEASYVYKEPKVMNDAPAALRYLVNGYETTGLFQHRSGDPLTITSSSSNNSGAHQNRDRAVYSGSSAYGGSACASPVNCRNFLNPAAFSVNPVGTFGNVKKGSFRGPAYTDWDASIARVFPISERTSLQLRAEYFNLLNHTNMGDPATGLGGSFGRVTSTAPQNVSPATVVNDPRIAQFSLKLNF</sequence>
<evidence type="ECO:0000256" key="3">
    <source>
        <dbReference type="ARBA" id="ARBA00023237"/>
    </source>
</evidence>
<gene>
    <name evidence="6" type="ORF">SBA5_560035</name>
</gene>
<evidence type="ECO:0000256" key="2">
    <source>
        <dbReference type="ARBA" id="ARBA00023136"/>
    </source>
</evidence>
<dbReference type="SUPFAM" id="SSF56935">
    <property type="entry name" value="Porins"/>
    <property type="match status" value="1"/>
</dbReference>
<accession>A0A2N9LUH4</accession>
<dbReference type="AlphaFoldDB" id="A0A2N9LUH4"/>
<dbReference type="Pfam" id="PF13620">
    <property type="entry name" value="CarboxypepD_reg"/>
    <property type="match status" value="1"/>
</dbReference>
<dbReference type="InterPro" id="IPR057601">
    <property type="entry name" value="Oar-like_b-barrel"/>
</dbReference>
<dbReference type="Gene3D" id="2.40.170.20">
    <property type="entry name" value="TonB-dependent receptor, beta-barrel domain"/>
    <property type="match status" value="1"/>
</dbReference>
<evidence type="ECO:0000313" key="7">
    <source>
        <dbReference type="Proteomes" id="UP000239735"/>
    </source>
</evidence>
<dbReference type="InterPro" id="IPR037066">
    <property type="entry name" value="Plug_dom_sf"/>
</dbReference>
<dbReference type="GO" id="GO:0009279">
    <property type="term" value="C:cell outer membrane"/>
    <property type="evidence" value="ECO:0007669"/>
    <property type="project" value="UniProtKB-SubCell"/>
</dbReference>
<dbReference type="InterPro" id="IPR036942">
    <property type="entry name" value="Beta-barrel_TonB_sf"/>
</dbReference>
<dbReference type="SUPFAM" id="SSF49452">
    <property type="entry name" value="Starch-binding domain-like"/>
    <property type="match status" value="1"/>
</dbReference>
<dbReference type="Gene3D" id="2.170.130.10">
    <property type="entry name" value="TonB-dependent receptor, plug domain"/>
    <property type="match status" value="1"/>
</dbReference>